<proteinExistence type="predicted"/>
<gene>
    <name evidence="1" type="ORF">J2X06_002806</name>
</gene>
<accession>A0ABU1WDA5</accession>
<reference evidence="1 2" key="1">
    <citation type="submission" date="2023-07" db="EMBL/GenBank/DDBJ databases">
        <title>Sorghum-associated microbial communities from plants grown in Nebraska, USA.</title>
        <authorList>
            <person name="Schachtman D."/>
        </authorList>
    </citation>
    <scope>NUCLEOTIDE SEQUENCE [LARGE SCALE GENOMIC DNA]</scope>
    <source>
        <strain evidence="1 2">BE198</strain>
    </source>
</reference>
<comment type="caution">
    <text evidence="1">The sequence shown here is derived from an EMBL/GenBank/DDBJ whole genome shotgun (WGS) entry which is preliminary data.</text>
</comment>
<dbReference type="Proteomes" id="UP001251524">
    <property type="component" value="Unassembled WGS sequence"/>
</dbReference>
<sequence>MKAVGHGLAGVRANEKKSVPLNAQLAETLLHQLSSDDGFREQFRSNPLLALKSIGYETPERGKMTACGLVPQAEPEPFSLCEVGVLASKESILEAWGALRATLVQGLAYNTPTFEATTLAARRKK</sequence>
<dbReference type="InterPro" id="IPR030976">
    <property type="entry name" value="Mod_pep_NH_fam"/>
</dbReference>
<evidence type="ECO:0000313" key="1">
    <source>
        <dbReference type="EMBL" id="MDR7135597.1"/>
    </source>
</evidence>
<dbReference type="NCBIfam" id="TIGR04509">
    <property type="entry name" value="mod_pep_NH_fam"/>
    <property type="match status" value="1"/>
</dbReference>
<dbReference type="RefSeq" id="WP_310063369.1">
    <property type="nucleotide sequence ID" value="NZ_JAVDVY010000002.1"/>
</dbReference>
<dbReference type="EMBL" id="JAVDVY010000002">
    <property type="protein sequence ID" value="MDR7135597.1"/>
    <property type="molecule type" value="Genomic_DNA"/>
</dbReference>
<keyword evidence="2" id="KW-1185">Reference proteome</keyword>
<evidence type="ECO:0000313" key="2">
    <source>
        <dbReference type="Proteomes" id="UP001251524"/>
    </source>
</evidence>
<protein>
    <submittedName>
        <fullName evidence="1">Modified peptide</fullName>
    </submittedName>
</protein>
<name>A0ABU1WDA5_9GAMM</name>
<organism evidence="1 2">
    <name type="scientific">Lysobacter niastensis</name>
    <dbReference type="NCBI Taxonomy" id="380629"/>
    <lineage>
        <taxon>Bacteria</taxon>
        <taxon>Pseudomonadati</taxon>
        <taxon>Pseudomonadota</taxon>
        <taxon>Gammaproteobacteria</taxon>
        <taxon>Lysobacterales</taxon>
        <taxon>Lysobacteraceae</taxon>
        <taxon>Lysobacter</taxon>
    </lineage>
</organism>